<dbReference type="AlphaFoldDB" id="A0A2T0SHQ7"/>
<keyword evidence="2" id="KW-1133">Transmembrane helix</keyword>
<accession>A0A2T0SHQ7</accession>
<feature type="transmembrane region" description="Helical" evidence="2">
    <location>
        <begin position="43"/>
        <end position="61"/>
    </location>
</feature>
<dbReference type="SUPFAM" id="SSF55781">
    <property type="entry name" value="GAF domain-like"/>
    <property type="match status" value="1"/>
</dbReference>
<gene>
    <name evidence="4" type="ORF">CLV70_101107</name>
</gene>
<proteinExistence type="predicted"/>
<keyword evidence="2" id="KW-0472">Membrane</keyword>
<name>A0A2T0SHQ7_9ACTN</name>
<feature type="compositionally biased region" description="Polar residues" evidence="1">
    <location>
        <begin position="269"/>
        <end position="278"/>
    </location>
</feature>
<dbReference type="OrthoDB" id="4938008at2"/>
<dbReference type="InterPro" id="IPR003018">
    <property type="entry name" value="GAF"/>
</dbReference>
<evidence type="ECO:0000256" key="1">
    <source>
        <dbReference type="SAM" id="MobiDB-lite"/>
    </source>
</evidence>
<feature type="region of interest" description="Disordered" evidence="1">
    <location>
        <begin position="258"/>
        <end position="278"/>
    </location>
</feature>
<comment type="caution">
    <text evidence="4">The sequence shown here is derived from an EMBL/GenBank/DDBJ whole genome shotgun (WGS) entry which is preliminary data.</text>
</comment>
<feature type="domain" description="GAF" evidence="3">
    <location>
        <begin position="128"/>
        <end position="249"/>
    </location>
</feature>
<evidence type="ECO:0000259" key="3">
    <source>
        <dbReference type="Pfam" id="PF01590"/>
    </source>
</evidence>
<feature type="transmembrane region" description="Helical" evidence="2">
    <location>
        <begin position="12"/>
        <end position="31"/>
    </location>
</feature>
<evidence type="ECO:0000313" key="4">
    <source>
        <dbReference type="EMBL" id="PRY32948.1"/>
    </source>
</evidence>
<protein>
    <submittedName>
        <fullName evidence="4">GAF domain-containing protein</fullName>
    </submittedName>
</protein>
<dbReference type="EMBL" id="PVZG01000001">
    <property type="protein sequence ID" value="PRY32948.1"/>
    <property type="molecule type" value="Genomic_DNA"/>
</dbReference>
<dbReference type="InterPro" id="IPR029016">
    <property type="entry name" value="GAF-like_dom_sf"/>
</dbReference>
<dbReference type="RefSeq" id="WP_106124318.1">
    <property type="nucleotide sequence ID" value="NZ_PVZG01000001.1"/>
</dbReference>
<sequence>MPGAERETRLSHLLRLSGFAATAATPLFAAAASQASGADRWKWAAASAVAALYVAVATYLVQRQLKAAATAAADRLDSALGKVAPPLIDTLHDLCLAPDVESRSKAMGHLQAVVLDSARTCGDADTRAALYLLSNHRPHRSGECLVREKHRGRNDPPRERFCSANGDEDKEVLKMTNGTRIELYPDIRSNPPRGVYNAKERVYRSLMFVPVRTRKKSFGMLSVDHPRQKVFTDSDKDLLIVLANSLGVAMAINEDAAARAGQETMKAQPASSRRQPQR</sequence>
<organism evidence="4 5">
    <name type="scientific">Pseudosporangium ferrugineum</name>
    <dbReference type="NCBI Taxonomy" id="439699"/>
    <lineage>
        <taxon>Bacteria</taxon>
        <taxon>Bacillati</taxon>
        <taxon>Actinomycetota</taxon>
        <taxon>Actinomycetes</taxon>
        <taxon>Micromonosporales</taxon>
        <taxon>Micromonosporaceae</taxon>
        <taxon>Pseudosporangium</taxon>
    </lineage>
</organism>
<dbReference type="Pfam" id="PF01590">
    <property type="entry name" value="GAF"/>
    <property type="match status" value="1"/>
</dbReference>
<dbReference type="Gene3D" id="3.30.450.40">
    <property type="match status" value="1"/>
</dbReference>
<dbReference type="Proteomes" id="UP000239209">
    <property type="component" value="Unassembled WGS sequence"/>
</dbReference>
<evidence type="ECO:0000313" key="5">
    <source>
        <dbReference type="Proteomes" id="UP000239209"/>
    </source>
</evidence>
<reference evidence="4 5" key="1">
    <citation type="submission" date="2018-03" db="EMBL/GenBank/DDBJ databases">
        <title>Genomic Encyclopedia of Archaeal and Bacterial Type Strains, Phase II (KMG-II): from individual species to whole genera.</title>
        <authorList>
            <person name="Goeker M."/>
        </authorList>
    </citation>
    <scope>NUCLEOTIDE SEQUENCE [LARGE SCALE GENOMIC DNA]</scope>
    <source>
        <strain evidence="4 5">DSM 45348</strain>
    </source>
</reference>
<keyword evidence="2" id="KW-0812">Transmembrane</keyword>
<keyword evidence="5" id="KW-1185">Reference proteome</keyword>
<evidence type="ECO:0000256" key="2">
    <source>
        <dbReference type="SAM" id="Phobius"/>
    </source>
</evidence>